<sequence length="150" mass="16826">MAIIIAGALRYSLKQTVELDFETSSAQFGKYLKLNGTSLACNTDIFHDANSTATVFPSFVDVNGALNLSESIAQMRFTQYLYQLGERYVPNNAIHSLSSDYYISSMVIATVLGIAITRRYHGGDVGRYRGDVRRNQLLRLFVYLYVALFT</sequence>
<dbReference type="Proteomes" id="UP000198211">
    <property type="component" value="Unassembled WGS sequence"/>
</dbReference>
<reference evidence="2" key="1">
    <citation type="submission" date="2017-03" db="EMBL/GenBank/DDBJ databases">
        <title>Phytopthora megakarya and P. palmivora, two closely related causual agents of cacao black pod achieved similar genome size and gene model numbers by different mechanisms.</title>
        <authorList>
            <person name="Ali S."/>
            <person name="Shao J."/>
            <person name="Larry D.J."/>
            <person name="Kronmiller B."/>
            <person name="Shen D."/>
            <person name="Strem M.D."/>
            <person name="Melnick R.L."/>
            <person name="Guiltinan M.J."/>
            <person name="Tyler B.M."/>
            <person name="Meinhardt L.W."/>
            <person name="Bailey B.A."/>
        </authorList>
    </citation>
    <scope>NUCLEOTIDE SEQUENCE [LARGE SCALE GENOMIC DNA]</scope>
    <source>
        <strain evidence="2">zdho120</strain>
    </source>
</reference>
<comment type="caution">
    <text evidence="1">The sequence shown here is derived from an EMBL/GenBank/DDBJ whole genome shotgun (WGS) entry which is preliminary data.</text>
</comment>
<protein>
    <submittedName>
        <fullName evidence="1">Uncharacterized protein</fullName>
    </submittedName>
</protein>
<evidence type="ECO:0000313" key="2">
    <source>
        <dbReference type="Proteomes" id="UP000198211"/>
    </source>
</evidence>
<proteinExistence type="predicted"/>
<keyword evidence="2" id="KW-1185">Reference proteome</keyword>
<dbReference type="EMBL" id="NBNE01001062">
    <property type="protein sequence ID" value="OWZ15747.1"/>
    <property type="molecule type" value="Genomic_DNA"/>
</dbReference>
<accession>A0A225WFF3</accession>
<evidence type="ECO:0000313" key="1">
    <source>
        <dbReference type="EMBL" id="OWZ15747.1"/>
    </source>
</evidence>
<dbReference type="OrthoDB" id="5877963at2759"/>
<organism evidence="1 2">
    <name type="scientific">Phytophthora megakarya</name>
    <dbReference type="NCBI Taxonomy" id="4795"/>
    <lineage>
        <taxon>Eukaryota</taxon>
        <taxon>Sar</taxon>
        <taxon>Stramenopiles</taxon>
        <taxon>Oomycota</taxon>
        <taxon>Peronosporomycetes</taxon>
        <taxon>Peronosporales</taxon>
        <taxon>Peronosporaceae</taxon>
        <taxon>Phytophthora</taxon>
    </lineage>
</organism>
<dbReference type="STRING" id="4795.A0A225WFF3"/>
<name>A0A225WFF3_9STRA</name>
<dbReference type="AlphaFoldDB" id="A0A225WFF3"/>
<gene>
    <name evidence="1" type="ORF">PHMEG_00010564</name>
</gene>